<protein>
    <submittedName>
        <fullName evidence="3">Uncharacterized protein LOC109396423</fullName>
    </submittedName>
</protein>
<evidence type="ECO:0000313" key="3">
    <source>
        <dbReference type="RefSeq" id="XP_019523757.1"/>
    </source>
</evidence>
<feature type="compositionally biased region" description="Basic and acidic residues" evidence="1">
    <location>
        <begin position="160"/>
        <end position="175"/>
    </location>
</feature>
<feature type="compositionally biased region" description="Polar residues" evidence="1">
    <location>
        <begin position="14"/>
        <end position="24"/>
    </location>
</feature>
<feature type="region of interest" description="Disordered" evidence="1">
    <location>
        <begin position="153"/>
        <end position="249"/>
    </location>
</feature>
<dbReference type="GeneID" id="109396423"/>
<reference evidence="3" key="1">
    <citation type="submission" date="2025-08" db="UniProtKB">
        <authorList>
            <consortium name="RefSeq"/>
        </authorList>
    </citation>
    <scope>IDENTIFICATION</scope>
    <source>
        <tissue evidence="3">Muscle</tissue>
    </source>
</reference>
<dbReference type="KEGG" id="hai:109396423"/>
<dbReference type="AlphaFoldDB" id="A0A8B7TDE9"/>
<organism evidence="2 3">
    <name type="scientific">Hipposideros armiger</name>
    <name type="common">Great Himalayan leaf-nosed bat</name>
    <dbReference type="NCBI Taxonomy" id="186990"/>
    <lineage>
        <taxon>Eukaryota</taxon>
        <taxon>Metazoa</taxon>
        <taxon>Chordata</taxon>
        <taxon>Craniata</taxon>
        <taxon>Vertebrata</taxon>
        <taxon>Euteleostomi</taxon>
        <taxon>Mammalia</taxon>
        <taxon>Eutheria</taxon>
        <taxon>Laurasiatheria</taxon>
        <taxon>Chiroptera</taxon>
        <taxon>Yinpterochiroptera</taxon>
        <taxon>Rhinolophoidea</taxon>
        <taxon>Hipposideridae</taxon>
        <taxon>Hipposideros</taxon>
    </lineage>
</organism>
<evidence type="ECO:0000256" key="1">
    <source>
        <dbReference type="SAM" id="MobiDB-lite"/>
    </source>
</evidence>
<feature type="region of interest" description="Disordered" evidence="1">
    <location>
        <begin position="1"/>
        <end position="100"/>
    </location>
</feature>
<dbReference type="RefSeq" id="XP_019523757.1">
    <property type="nucleotide sequence ID" value="XM_019668212.1"/>
</dbReference>
<sequence>MERSGKELSPAGAPSQQLAPTVSNEPPEDNQFRRVPLRSPSCSASPLHLFPRSPGTGTGEAEARHRSPSSSPPPATAAKRAQLPFVQPGSLSSPADPPGCSPSVTFCAGAGGWLGWSESSPRGRGRRKVKPRERWETPFRTCVAGRARRYLFSPSLSIARAERRGEPGDMRDHPLAGKQRAAPPRPRAAERLLPPRSGDCPRQPRPRRAAAARPAAPQPRTAPLGPRRQPRCSKLAGERPLRPRLPRTF</sequence>
<dbReference type="Proteomes" id="UP000694851">
    <property type="component" value="Unplaced"/>
</dbReference>
<keyword evidence="2" id="KW-1185">Reference proteome</keyword>
<proteinExistence type="predicted"/>
<gene>
    <name evidence="3" type="primary">LOC109396423</name>
</gene>
<evidence type="ECO:0000313" key="2">
    <source>
        <dbReference type="Proteomes" id="UP000694851"/>
    </source>
</evidence>
<name>A0A8B7TDE9_HIPAR</name>
<accession>A0A8B7TDE9</accession>